<dbReference type="EC" id="1.3.1.91" evidence="9"/>
<evidence type="ECO:0000313" key="12">
    <source>
        <dbReference type="EMBL" id="QYC10469.1"/>
    </source>
</evidence>
<evidence type="ECO:0000259" key="11">
    <source>
        <dbReference type="Pfam" id="PF01207"/>
    </source>
</evidence>
<keyword evidence="13" id="KW-1185">Reference proteome</keyword>
<feature type="site" description="Interacts with tRNA" evidence="9">
    <location>
        <position position="93"/>
    </location>
</feature>
<feature type="binding site" evidence="9">
    <location>
        <position position="167"/>
    </location>
    <ligand>
        <name>FMN</name>
        <dbReference type="ChEBI" id="CHEBI:58210"/>
    </ligand>
</feature>
<feature type="active site" description="Proton donor" evidence="9">
    <location>
        <position position="96"/>
    </location>
</feature>
<sequence>MSINQARRLSVAPMMDWTDRHCRAFHRALSSRALLYTEMVTAPAVVHGDRDRLLGFDAVEHPVALQLGGSDPAQLAEAARIGAAYGYDEINLNVGCPSDRVQSGKFGACLMREPELVADCMAAIIEAVDIPATVKCRIGVDDQDPETSLFATVDASAAAGVDTFIIHARKAWLKGLSPKENRDVPPLDYGLVRRLKRERPHLSISINGGIGSLDEAEAHLDDADGVQLDGVMLGRAAYHEPALLGQADRRIFGEAVEDVDAYAAIERYRPYLVARLAEGVALPAMARHMLGLMHGLPGARAFRRILTVESIGPNAGIEVVDRAVEAVREAESRRSEAA</sequence>
<comment type="function">
    <text evidence="9">Catalyzes the synthesis of 5,6-dihydrouridine (D), a modified base found in the D-loop of most tRNAs, via the reduction of the C5-C6 double bond in target uridines. Specifically modifies U20 and U20a in tRNAs.</text>
</comment>
<comment type="catalytic activity">
    <reaction evidence="9">
        <text>5,6-dihydrouridine(20a) in tRNA + NADP(+) = uridine(20a) in tRNA + NADPH + H(+)</text>
        <dbReference type="Rhea" id="RHEA:53344"/>
        <dbReference type="Rhea" id="RHEA-COMP:13535"/>
        <dbReference type="Rhea" id="RHEA-COMP:13536"/>
        <dbReference type="ChEBI" id="CHEBI:15378"/>
        <dbReference type="ChEBI" id="CHEBI:57783"/>
        <dbReference type="ChEBI" id="CHEBI:58349"/>
        <dbReference type="ChEBI" id="CHEBI:65315"/>
        <dbReference type="ChEBI" id="CHEBI:74443"/>
    </reaction>
</comment>
<comment type="catalytic activity">
    <reaction evidence="9">
        <text>5,6-dihydrouridine(20) in tRNA + NAD(+) = uridine(20) in tRNA + NADH + H(+)</text>
        <dbReference type="Rhea" id="RHEA:53340"/>
        <dbReference type="Rhea" id="RHEA-COMP:13533"/>
        <dbReference type="Rhea" id="RHEA-COMP:13534"/>
        <dbReference type="ChEBI" id="CHEBI:15378"/>
        <dbReference type="ChEBI" id="CHEBI:57540"/>
        <dbReference type="ChEBI" id="CHEBI:57945"/>
        <dbReference type="ChEBI" id="CHEBI:65315"/>
        <dbReference type="ChEBI" id="CHEBI:74443"/>
        <dbReference type="EC" id="1.3.1.91"/>
    </reaction>
</comment>
<dbReference type="InterPro" id="IPR035587">
    <property type="entry name" value="DUS-like_FMN-bd"/>
</dbReference>
<dbReference type="NCBIfam" id="NF008774">
    <property type="entry name" value="PRK11815.1"/>
    <property type="match status" value="1"/>
</dbReference>
<accession>A0ABX8TMR2</accession>
<dbReference type="InterPro" id="IPR001269">
    <property type="entry name" value="DUS_fam"/>
</dbReference>
<feature type="binding site" evidence="9">
    <location>
        <position position="66"/>
    </location>
    <ligand>
        <name>FMN</name>
        <dbReference type="ChEBI" id="CHEBI:58210"/>
    </ligand>
</feature>
<feature type="site" description="Interacts with tRNA; defines subfamily-specific binding signature" evidence="9">
    <location>
        <position position="179"/>
    </location>
</feature>
<dbReference type="Proteomes" id="UP000824334">
    <property type="component" value="Chromosome"/>
</dbReference>
<dbReference type="InterPro" id="IPR018517">
    <property type="entry name" value="tRNA_hU_synthase_CS"/>
</dbReference>
<protein>
    <recommendedName>
        <fullName evidence="9">tRNA-dihydrouridine(20/20a) synthase</fullName>
        <ecNumber evidence="9">1.3.1.91</ecNumber>
    </recommendedName>
    <alternativeName>
        <fullName evidence="9">U20-specific dihydrouridine synthase</fullName>
        <shortName evidence="9">U20-specific Dus</shortName>
    </alternativeName>
    <alternativeName>
        <fullName evidence="9">tRNA-dihydrouridine synthase A</fullName>
    </alternativeName>
</protein>
<evidence type="ECO:0000256" key="9">
    <source>
        <dbReference type="HAMAP-Rule" id="MF_02041"/>
    </source>
</evidence>
<keyword evidence="5 9" id="KW-0819">tRNA processing</keyword>
<dbReference type="PROSITE" id="PS01136">
    <property type="entry name" value="UPF0034"/>
    <property type="match status" value="1"/>
</dbReference>
<dbReference type="EMBL" id="CP080034">
    <property type="protein sequence ID" value="QYC10469.1"/>
    <property type="molecule type" value="Genomic_DNA"/>
</dbReference>
<evidence type="ECO:0000256" key="6">
    <source>
        <dbReference type="ARBA" id="ARBA00022857"/>
    </source>
</evidence>
<keyword evidence="4 9" id="KW-0288">FMN</keyword>
<evidence type="ECO:0000256" key="2">
    <source>
        <dbReference type="ARBA" id="ARBA00022555"/>
    </source>
</evidence>
<dbReference type="PANTHER" id="PTHR42907">
    <property type="entry name" value="FMN-LINKED OXIDOREDUCTASES SUPERFAMILY PROTEIN"/>
    <property type="match status" value="1"/>
</dbReference>
<dbReference type="CDD" id="cd02801">
    <property type="entry name" value="DUS_like_FMN"/>
    <property type="match status" value="1"/>
</dbReference>
<comment type="similarity">
    <text evidence="9">Belongs to the Dus family. DusA subfamily.</text>
</comment>
<dbReference type="Pfam" id="PF01207">
    <property type="entry name" value="Dus"/>
    <property type="match status" value="1"/>
</dbReference>
<evidence type="ECO:0000313" key="13">
    <source>
        <dbReference type="Proteomes" id="UP000824334"/>
    </source>
</evidence>
<comment type="catalytic activity">
    <reaction evidence="9">
        <text>5,6-dihydrouridine(20) in tRNA + NADP(+) = uridine(20) in tRNA + NADPH + H(+)</text>
        <dbReference type="Rhea" id="RHEA:53336"/>
        <dbReference type="Rhea" id="RHEA-COMP:13533"/>
        <dbReference type="Rhea" id="RHEA-COMP:13534"/>
        <dbReference type="ChEBI" id="CHEBI:15378"/>
        <dbReference type="ChEBI" id="CHEBI:57783"/>
        <dbReference type="ChEBI" id="CHEBI:58349"/>
        <dbReference type="ChEBI" id="CHEBI:65315"/>
        <dbReference type="ChEBI" id="CHEBI:74443"/>
        <dbReference type="EC" id="1.3.1.91"/>
    </reaction>
</comment>
<comment type="similarity">
    <text evidence="10">Belongs to the dus family.</text>
</comment>
<name>A0ABX8TMR2_9CAUL</name>
<dbReference type="InterPro" id="IPR004653">
    <property type="entry name" value="DusA"/>
</dbReference>
<feature type="binding site" evidence="9">
    <location>
        <begin position="13"/>
        <end position="15"/>
    </location>
    <ligand>
        <name>FMN</name>
        <dbReference type="ChEBI" id="CHEBI:58210"/>
    </ligand>
</feature>
<proteinExistence type="inferred from homology"/>
<feature type="domain" description="DUS-like FMN-binding" evidence="11">
    <location>
        <begin position="11"/>
        <end position="307"/>
    </location>
</feature>
<evidence type="ECO:0000256" key="3">
    <source>
        <dbReference type="ARBA" id="ARBA00022630"/>
    </source>
</evidence>
<comment type="cofactor">
    <cofactor evidence="1 9 10">
        <name>FMN</name>
        <dbReference type="ChEBI" id="CHEBI:58210"/>
    </cofactor>
</comment>
<keyword evidence="3 9" id="KW-0285">Flavoprotein</keyword>
<evidence type="ECO:0000256" key="10">
    <source>
        <dbReference type="PIRNR" id="PIRNR006621"/>
    </source>
</evidence>
<dbReference type="HAMAP" id="MF_02041">
    <property type="entry name" value="DusA_subfam"/>
    <property type="match status" value="1"/>
</dbReference>
<organism evidence="12 13">
    <name type="scientific">Brevundimonas nasdae</name>
    <dbReference type="NCBI Taxonomy" id="172043"/>
    <lineage>
        <taxon>Bacteria</taxon>
        <taxon>Pseudomonadati</taxon>
        <taxon>Pseudomonadota</taxon>
        <taxon>Alphaproteobacteria</taxon>
        <taxon>Caulobacterales</taxon>
        <taxon>Caulobacteraceae</taxon>
        <taxon>Brevundimonas</taxon>
    </lineage>
</organism>
<feature type="binding site" evidence="9">
    <location>
        <position position="135"/>
    </location>
    <ligand>
        <name>FMN</name>
        <dbReference type="ChEBI" id="CHEBI:58210"/>
    </ligand>
</feature>
<comment type="catalytic activity">
    <reaction evidence="9">
        <text>5,6-dihydrouridine(20a) in tRNA + NAD(+) = uridine(20a) in tRNA + NADH + H(+)</text>
        <dbReference type="Rhea" id="RHEA:53348"/>
        <dbReference type="Rhea" id="RHEA-COMP:13535"/>
        <dbReference type="Rhea" id="RHEA-COMP:13536"/>
        <dbReference type="ChEBI" id="CHEBI:15378"/>
        <dbReference type="ChEBI" id="CHEBI:57540"/>
        <dbReference type="ChEBI" id="CHEBI:57945"/>
        <dbReference type="ChEBI" id="CHEBI:65315"/>
        <dbReference type="ChEBI" id="CHEBI:74443"/>
    </reaction>
</comment>
<feature type="binding site" evidence="9">
    <location>
        <begin position="207"/>
        <end position="209"/>
    </location>
    <ligand>
        <name>FMN</name>
        <dbReference type="ChEBI" id="CHEBI:58210"/>
    </ligand>
</feature>
<dbReference type="RefSeq" id="WP_219353233.1">
    <property type="nucleotide sequence ID" value="NZ_CP080034.1"/>
</dbReference>
<keyword evidence="6 9" id="KW-0521">NADP</keyword>
<dbReference type="NCBIfam" id="TIGR00742">
    <property type="entry name" value="yjbN"/>
    <property type="match status" value="1"/>
</dbReference>
<evidence type="ECO:0000256" key="5">
    <source>
        <dbReference type="ARBA" id="ARBA00022694"/>
    </source>
</evidence>
<dbReference type="PIRSF" id="PIRSF006621">
    <property type="entry name" value="Dus"/>
    <property type="match status" value="1"/>
</dbReference>
<reference evidence="12 13" key="1">
    <citation type="submission" date="2021-07" db="EMBL/GenBank/DDBJ databases">
        <title>Isolation and characterization of bacteria from a gold mining with a capacity of golden bioaccumulation.</title>
        <authorList>
            <person name="Yang X.J."/>
        </authorList>
    </citation>
    <scope>NUCLEOTIDE SEQUENCE [LARGE SCALE GENOMIC DNA]</scope>
    <source>
        <strain evidence="12 13">Au29</strain>
    </source>
</reference>
<keyword evidence="8 9" id="KW-0560">Oxidoreductase</keyword>
<gene>
    <name evidence="9 12" type="primary">dusA</name>
    <name evidence="12" type="ORF">KWG56_00090</name>
</gene>
<feature type="site" description="Interacts with tRNA; defines subfamily-specific binding signature" evidence="9">
    <location>
        <position position="300"/>
    </location>
</feature>
<feature type="site" description="Interacts with tRNA; defines subfamily-specific binding signature" evidence="9">
    <location>
        <position position="303"/>
    </location>
</feature>
<feature type="site" description="Interacts with tRNA" evidence="9">
    <location>
        <position position="182"/>
    </location>
</feature>
<keyword evidence="2 9" id="KW-0820">tRNA-binding</keyword>
<evidence type="ECO:0000256" key="7">
    <source>
        <dbReference type="ARBA" id="ARBA00022884"/>
    </source>
</evidence>
<feature type="binding site" evidence="9">
    <location>
        <begin position="234"/>
        <end position="235"/>
    </location>
    <ligand>
        <name>FMN</name>
        <dbReference type="ChEBI" id="CHEBI:58210"/>
    </ligand>
</feature>
<evidence type="ECO:0000256" key="8">
    <source>
        <dbReference type="ARBA" id="ARBA00023002"/>
    </source>
</evidence>
<keyword evidence="7 9" id="KW-0694">RNA-binding</keyword>
<dbReference type="GO" id="GO:0102264">
    <property type="term" value="F:tRNA-dihydrouridine20 synthase activity"/>
    <property type="evidence" value="ECO:0007669"/>
    <property type="project" value="UniProtKB-EC"/>
</dbReference>
<dbReference type="PANTHER" id="PTHR42907:SF1">
    <property type="entry name" value="FMN-LINKED OXIDOREDUCTASES SUPERFAMILY PROTEIN"/>
    <property type="match status" value="1"/>
</dbReference>
<dbReference type="GeneID" id="94373642"/>
<evidence type="ECO:0000256" key="1">
    <source>
        <dbReference type="ARBA" id="ARBA00001917"/>
    </source>
</evidence>
<evidence type="ECO:0000256" key="4">
    <source>
        <dbReference type="ARBA" id="ARBA00022643"/>
    </source>
</evidence>